<dbReference type="PANTHER" id="PTHR24346">
    <property type="entry name" value="MAP/MICROTUBULE AFFINITY-REGULATING KINASE"/>
    <property type="match status" value="1"/>
</dbReference>
<organism evidence="5 6">
    <name type="scientific">Durusdinium trenchii</name>
    <dbReference type="NCBI Taxonomy" id="1381693"/>
    <lineage>
        <taxon>Eukaryota</taxon>
        <taxon>Sar</taxon>
        <taxon>Alveolata</taxon>
        <taxon>Dinophyceae</taxon>
        <taxon>Suessiales</taxon>
        <taxon>Symbiodiniaceae</taxon>
        <taxon>Durusdinium</taxon>
    </lineage>
</organism>
<dbReference type="Proteomes" id="UP001642484">
    <property type="component" value="Unassembled WGS sequence"/>
</dbReference>
<feature type="compositionally biased region" description="Low complexity" evidence="3">
    <location>
        <begin position="30"/>
        <end position="48"/>
    </location>
</feature>
<evidence type="ECO:0000259" key="4">
    <source>
        <dbReference type="PROSITE" id="PS50011"/>
    </source>
</evidence>
<reference evidence="5 6" key="1">
    <citation type="submission" date="2024-02" db="EMBL/GenBank/DDBJ databases">
        <authorList>
            <person name="Chen Y."/>
            <person name="Shah S."/>
            <person name="Dougan E. K."/>
            <person name="Thang M."/>
            <person name="Chan C."/>
        </authorList>
    </citation>
    <scope>NUCLEOTIDE SEQUENCE [LARGE SCALE GENOMIC DNA]</scope>
</reference>
<name>A0ABP0JW14_9DINO</name>
<dbReference type="PANTHER" id="PTHR24346:SF75">
    <property type="entry name" value="AURORA KINASE"/>
    <property type="match status" value="1"/>
</dbReference>
<dbReference type="InterPro" id="IPR000719">
    <property type="entry name" value="Prot_kinase_dom"/>
</dbReference>
<keyword evidence="2" id="KW-0067">ATP-binding</keyword>
<accession>A0ABP0JW14</accession>
<dbReference type="Gene3D" id="1.10.510.10">
    <property type="entry name" value="Transferase(Phosphotransferase) domain 1"/>
    <property type="match status" value="1"/>
</dbReference>
<evidence type="ECO:0000313" key="5">
    <source>
        <dbReference type="EMBL" id="CAK9018410.1"/>
    </source>
</evidence>
<proteinExistence type="predicted"/>
<dbReference type="SMART" id="SM00220">
    <property type="entry name" value="S_TKc"/>
    <property type="match status" value="1"/>
</dbReference>
<keyword evidence="6" id="KW-1185">Reference proteome</keyword>
<evidence type="ECO:0000256" key="2">
    <source>
        <dbReference type="ARBA" id="ARBA00022840"/>
    </source>
</evidence>
<sequence length="406" mass="45763">MNFVRNLLTRSSKCMENQETEEEGRASYIRPSTTRSSTKSSRGSPASPESKPPPLFGVLRCNSGNSSTAEPSSESEDEALQLYGDVCQDVMMCVAKVGDTRRWREDRFEKVRLLQNAARNQGRVELMKELSSGRFVAVKRMPISWTGYNHKDFVKRHEHELEMPWVDVAIVKYLSMQRVQFVCDPIGTFRDESETFFVSTCADKGDLFEWSQTGPLPGLERENFLRPLVRQLCDAIRCLHSLDIAHCDLSLENILLMTTGDGSLQVKLIDFGMAAVKQSTLVGARGKPSYQAPEMHVEAYDPMVSDAFALGVVIFGMVAQDYPWLSTKPGGCKCFQFASKQGLRAYLQKRKARNCNGARLAEVFSASMVDFLESLLQFQPQDRTRLLGGRFPWLATPLEPVRTREL</sequence>
<feature type="domain" description="Protein kinase" evidence="4">
    <location>
        <begin position="108"/>
        <end position="394"/>
    </location>
</feature>
<feature type="region of interest" description="Disordered" evidence="3">
    <location>
        <begin position="1"/>
        <end position="56"/>
    </location>
</feature>
<protein>
    <recommendedName>
        <fullName evidence="4">Protein kinase domain-containing protein</fullName>
    </recommendedName>
</protein>
<feature type="compositionally biased region" description="Polar residues" evidence="3">
    <location>
        <begin position="8"/>
        <end position="17"/>
    </location>
</feature>
<evidence type="ECO:0000313" key="6">
    <source>
        <dbReference type="Proteomes" id="UP001642484"/>
    </source>
</evidence>
<gene>
    <name evidence="5" type="ORF">CCMP2556_LOCUS13256</name>
</gene>
<evidence type="ECO:0000256" key="3">
    <source>
        <dbReference type="SAM" id="MobiDB-lite"/>
    </source>
</evidence>
<comment type="caution">
    <text evidence="5">The sequence shown here is derived from an EMBL/GenBank/DDBJ whole genome shotgun (WGS) entry which is preliminary data.</text>
</comment>
<dbReference type="InterPro" id="IPR011009">
    <property type="entry name" value="Kinase-like_dom_sf"/>
</dbReference>
<evidence type="ECO:0000256" key="1">
    <source>
        <dbReference type="ARBA" id="ARBA00022741"/>
    </source>
</evidence>
<dbReference type="CDD" id="cd00180">
    <property type="entry name" value="PKc"/>
    <property type="match status" value="1"/>
</dbReference>
<dbReference type="Pfam" id="PF00069">
    <property type="entry name" value="Pkinase"/>
    <property type="match status" value="1"/>
</dbReference>
<dbReference type="PROSITE" id="PS50011">
    <property type="entry name" value="PROTEIN_KINASE_DOM"/>
    <property type="match status" value="1"/>
</dbReference>
<dbReference type="EMBL" id="CAXAMN010006657">
    <property type="protein sequence ID" value="CAK9018410.1"/>
    <property type="molecule type" value="Genomic_DNA"/>
</dbReference>
<dbReference type="SUPFAM" id="SSF56112">
    <property type="entry name" value="Protein kinase-like (PK-like)"/>
    <property type="match status" value="1"/>
</dbReference>
<keyword evidence="1" id="KW-0547">Nucleotide-binding</keyword>